<evidence type="ECO:0008006" key="5">
    <source>
        <dbReference type="Google" id="ProtNLM"/>
    </source>
</evidence>
<keyword evidence="2" id="KW-0812">Transmembrane</keyword>
<dbReference type="RefSeq" id="WP_208503089.1">
    <property type="nucleotide sequence ID" value="NZ_JAGFOA010000003.1"/>
</dbReference>
<comment type="caution">
    <text evidence="3">The sequence shown here is derived from an EMBL/GenBank/DDBJ whole genome shotgun (WGS) entry which is preliminary data.</text>
</comment>
<evidence type="ECO:0000313" key="3">
    <source>
        <dbReference type="EMBL" id="MBO3663719.1"/>
    </source>
</evidence>
<protein>
    <recommendedName>
        <fullName evidence="5">DUF4145 domain-containing protein</fullName>
    </recommendedName>
</protein>
<accession>A0A939TU71</accession>
<proteinExistence type="predicted"/>
<keyword evidence="4" id="KW-1185">Reference proteome</keyword>
<dbReference type="Proteomes" id="UP000680132">
    <property type="component" value="Unassembled WGS sequence"/>
</dbReference>
<dbReference type="AlphaFoldDB" id="A0A939TU71"/>
<keyword evidence="2" id="KW-0472">Membrane</keyword>
<sequence length="204" mass="22209">MDWVVFADGAREISAVLLEYVKVLAWPLLVLTGLIMFRSSLRDVLGRIRSASGWGGKVELDAAARKAAEDSEEIPELADAEPSPSDGGGRDHPEAVLGRFIIAFAKLEVVVRDTAVALHVPEAGHSLRTLARKLRRLGFISAETEGLAYEVQSMRNEIIHHADRITFESGWVDNFIEATTNLERVLRSVGRKGDPAEEVGAPGA</sequence>
<evidence type="ECO:0000313" key="4">
    <source>
        <dbReference type="Proteomes" id="UP000680132"/>
    </source>
</evidence>
<keyword evidence="2" id="KW-1133">Transmembrane helix</keyword>
<organism evidence="3 4">
    <name type="scientific">Microbacterium stercoris</name>
    <dbReference type="NCBI Taxonomy" id="2820289"/>
    <lineage>
        <taxon>Bacteria</taxon>
        <taxon>Bacillati</taxon>
        <taxon>Actinomycetota</taxon>
        <taxon>Actinomycetes</taxon>
        <taxon>Micrococcales</taxon>
        <taxon>Microbacteriaceae</taxon>
        <taxon>Microbacterium</taxon>
    </lineage>
</organism>
<gene>
    <name evidence="3" type="ORF">J5V96_09345</name>
</gene>
<feature type="transmembrane region" description="Helical" evidence="2">
    <location>
        <begin position="20"/>
        <end position="37"/>
    </location>
</feature>
<reference evidence="3" key="1">
    <citation type="submission" date="2021-03" db="EMBL/GenBank/DDBJ databases">
        <title>Microbacterium sp. nov., a novel actinobacterium isolated from cow dung.</title>
        <authorList>
            <person name="Zhang L."/>
        </authorList>
    </citation>
    <scope>NUCLEOTIDE SEQUENCE</scope>
    <source>
        <strain evidence="3">NEAU-LLB</strain>
    </source>
</reference>
<evidence type="ECO:0000256" key="1">
    <source>
        <dbReference type="SAM" id="MobiDB-lite"/>
    </source>
</evidence>
<feature type="region of interest" description="Disordered" evidence="1">
    <location>
        <begin position="68"/>
        <end position="90"/>
    </location>
</feature>
<evidence type="ECO:0000256" key="2">
    <source>
        <dbReference type="SAM" id="Phobius"/>
    </source>
</evidence>
<dbReference type="EMBL" id="JAGFOA010000003">
    <property type="protein sequence ID" value="MBO3663719.1"/>
    <property type="molecule type" value="Genomic_DNA"/>
</dbReference>
<name>A0A939TU71_9MICO</name>
<feature type="compositionally biased region" description="Acidic residues" evidence="1">
    <location>
        <begin position="70"/>
        <end position="79"/>
    </location>
</feature>